<dbReference type="NCBIfam" id="NF005460">
    <property type="entry name" value="PRK07056.1"/>
    <property type="match status" value="1"/>
</dbReference>
<keyword evidence="2" id="KW-0436">Ligase</keyword>
<name>A0AAW8D6U1_9BURK</name>
<dbReference type="GO" id="GO:0050566">
    <property type="term" value="F:asparaginyl-tRNA synthase (glutamine-hydrolyzing) activity"/>
    <property type="evidence" value="ECO:0007669"/>
    <property type="project" value="UniProtKB-EC"/>
</dbReference>
<evidence type="ECO:0000313" key="2">
    <source>
        <dbReference type="EMBL" id="MDP9894980.1"/>
    </source>
</evidence>
<sequence>MSQSISELRKRIHRGETTHEHIVLDVFEKAASPAAKHVFTALYPDAAIAAARAADRLQAAGVPIPLLAGLPVSVKDLFDVAGEPTLAGGIVYRDAAPPVTDAVAVSQLRRHGAAIVGKTNMTEFAFSGVGINPHYGTPVNPADTTINRIPGGSSSGAAVSVALGLAVAGLGSDTGGSIRIPAALCGLVGFKSTQARVSRVGAFELSRTLDTACAMTRSVADCLTVDAALAGSPLNVKRRDLKGVRLAVPRAIMFDGIEAAVASAFDRALETLSRAGAIVTTIAFNELAEIPRLNAPGGFSAVEAFAIHRQKLAGRRQDFDARVAQRLATGSSVSAADYIAMQDARKAWIARAESILEPFDALLCPTVPLLAPEIDRLVSSDEEFFKANGLLLRNPFAINYLDGCAFSIPCHQAGELPVGLMLSSTNGDDASLAAVALAAEAALIDARATA</sequence>
<dbReference type="GO" id="GO:0050567">
    <property type="term" value="F:glutaminyl-tRNA synthase (glutamine-hydrolyzing) activity"/>
    <property type="evidence" value="ECO:0007669"/>
    <property type="project" value="UniProtKB-EC"/>
</dbReference>
<dbReference type="RefSeq" id="WP_373424172.1">
    <property type="nucleotide sequence ID" value="NZ_JAUSRD010000010.1"/>
</dbReference>
<evidence type="ECO:0000313" key="3">
    <source>
        <dbReference type="Proteomes" id="UP001242045"/>
    </source>
</evidence>
<dbReference type="InterPro" id="IPR020556">
    <property type="entry name" value="Amidase_CS"/>
</dbReference>
<dbReference type="InterPro" id="IPR036928">
    <property type="entry name" value="AS_sf"/>
</dbReference>
<dbReference type="EMBL" id="JAUSRD010000010">
    <property type="protein sequence ID" value="MDP9894980.1"/>
    <property type="molecule type" value="Genomic_DNA"/>
</dbReference>
<proteinExistence type="predicted"/>
<dbReference type="EC" id="6.3.5.6" evidence="2"/>
<dbReference type="EC" id="6.3.5.7" evidence="2"/>
<protein>
    <submittedName>
        <fullName evidence="2">Aspartyl-tRNA(Asn)/glutamyl-tRNA(Gln) amidotransferase subunit A</fullName>
        <ecNumber evidence="2">6.3.5.6</ecNumber>
        <ecNumber evidence="2">6.3.5.7</ecNumber>
    </submittedName>
</protein>
<dbReference type="Pfam" id="PF01425">
    <property type="entry name" value="Amidase"/>
    <property type="match status" value="1"/>
</dbReference>
<dbReference type="Proteomes" id="UP001242045">
    <property type="component" value="Unassembled WGS sequence"/>
</dbReference>
<comment type="caution">
    <text evidence="2">The sequence shown here is derived from an EMBL/GenBank/DDBJ whole genome shotgun (WGS) entry which is preliminary data.</text>
</comment>
<dbReference type="Gene3D" id="3.90.1300.10">
    <property type="entry name" value="Amidase signature (AS) domain"/>
    <property type="match status" value="1"/>
</dbReference>
<accession>A0AAW8D6U1</accession>
<gene>
    <name evidence="2" type="ORF">J2W31_004105</name>
</gene>
<dbReference type="PROSITE" id="PS00571">
    <property type="entry name" value="AMIDASES"/>
    <property type="match status" value="1"/>
</dbReference>
<feature type="domain" description="Amidase" evidence="1">
    <location>
        <begin position="25"/>
        <end position="432"/>
    </location>
</feature>
<dbReference type="InterPro" id="IPR023631">
    <property type="entry name" value="Amidase_dom"/>
</dbReference>
<organism evidence="2 3">
    <name type="scientific">Variovorax boronicumulans</name>
    <dbReference type="NCBI Taxonomy" id="436515"/>
    <lineage>
        <taxon>Bacteria</taxon>
        <taxon>Pseudomonadati</taxon>
        <taxon>Pseudomonadota</taxon>
        <taxon>Betaproteobacteria</taxon>
        <taxon>Burkholderiales</taxon>
        <taxon>Comamonadaceae</taxon>
        <taxon>Variovorax</taxon>
    </lineage>
</organism>
<dbReference type="PANTHER" id="PTHR11895:SF176">
    <property type="entry name" value="AMIDASE AMID-RELATED"/>
    <property type="match status" value="1"/>
</dbReference>
<evidence type="ECO:0000259" key="1">
    <source>
        <dbReference type="Pfam" id="PF01425"/>
    </source>
</evidence>
<dbReference type="InterPro" id="IPR000120">
    <property type="entry name" value="Amidase"/>
</dbReference>
<dbReference type="SUPFAM" id="SSF75304">
    <property type="entry name" value="Amidase signature (AS) enzymes"/>
    <property type="match status" value="1"/>
</dbReference>
<dbReference type="PANTHER" id="PTHR11895">
    <property type="entry name" value="TRANSAMIDASE"/>
    <property type="match status" value="1"/>
</dbReference>
<reference evidence="2" key="1">
    <citation type="submission" date="2023-07" db="EMBL/GenBank/DDBJ databases">
        <title>Sorghum-associated microbial communities from plants grown in Nebraska, USA.</title>
        <authorList>
            <person name="Schachtman D."/>
        </authorList>
    </citation>
    <scope>NUCLEOTIDE SEQUENCE</scope>
    <source>
        <strain evidence="2">DS3754</strain>
    </source>
</reference>
<dbReference type="AlphaFoldDB" id="A0AAW8D6U1"/>